<protein>
    <submittedName>
        <fullName evidence="2">Uncharacterized protein</fullName>
    </submittedName>
</protein>
<sequence>MWIVNNPRTNYPYLIFACVNFSNSHTLRFLEYLEQALGLDQKIGVKGEIKKLRKQVGCVDC</sequence>
<gene>
    <name evidence="1" type="ORF">BKK51_05165</name>
    <name evidence="2" type="ORF">BKK52_07280</name>
</gene>
<accession>A0A1V3IZU5</accession>
<evidence type="ECO:0000313" key="4">
    <source>
        <dbReference type="Proteomes" id="UP000189161"/>
    </source>
</evidence>
<comment type="caution">
    <text evidence="2">The sequence shown here is derived from an EMBL/GenBank/DDBJ whole genome shotgun (WGS) entry which is preliminary data.</text>
</comment>
<keyword evidence="4" id="KW-1185">Reference proteome</keyword>
<evidence type="ECO:0000313" key="3">
    <source>
        <dbReference type="Proteomes" id="UP000188728"/>
    </source>
</evidence>
<dbReference type="Proteomes" id="UP000189161">
    <property type="component" value="Unassembled WGS sequence"/>
</dbReference>
<dbReference type="EMBL" id="MLHL01000039">
    <property type="protein sequence ID" value="OOF47948.1"/>
    <property type="molecule type" value="Genomic_DNA"/>
</dbReference>
<proteinExistence type="predicted"/>
<dbReference type="EMBL" id="MLHK01000025">
    <property type="protein sequence ID" value="OOF45794.1"/>
    <property type="molecule type" value="Genomic_DNA"/>
</dbReference>
<reference evidence="3 4" key="1">
    <citation type="submission" date="2016-10" db="EMBL/GenBank/DDBJ databases">
        <title>Rodentibacter gen. nov. and new species.</title>
        <authorList>
            <person name="Christensen H."/>
        </authorList>
    </citation>
    <scope>NUCLEOTIDE SEQUENCE [LARGE SCALE GENOMIC DNA]</scope>
    <source>
        <strain evidence="1 3">H1983213011</strain>
        <strain evidence="2 4">H1987082031</strain>
    </source>
</reference>
<evidence type="ECO:0000313" key="2">
    <source>
        <dbReference type="EMBL" id="OOF47948.1"/>
    </source>
</evidence>
<organism evidence="2 4">
    <name type="scientific">Rodentibacter trehalosifermentans</name>
    <dbReference type="NCBI Taxonomy" id="1908263"/>
    <lineage>
        <taxon>Bacteria</taxon>
        <taxon>Pseudomonadati</taxon>
        <taxon>Pseudomonadota</taxon>
        <taxon>Gammaproteobacteria</taxon>
        <taxon>Pasteurellales</taxon>
        <taxon>Pasteurellaceae</taxon>
        <taxon>Rodentibacter</taxon>
    </lineage>
</organism>
<name>A0A1V3IZU5_9PAST</name>
<dbReference type="Proteomes" id="UP000188728">
    <property type="component" value="Unassembled WGS sequence"/>
</dbReference>
<evidence type="ECO:0000313" key="1">
    <source>
        <dbReference type="EMBL" id="OOF45794.1"/>
    </source>
</evidence>
<accession>A0A1V3IUE7</accession>
<dbReference type="AlphaFoldDB" id="A0A1V3IZU5"/>